<comment type="caution">
    <text evidence="2">The sequence shown here is derived from an EMBL/GenBank/DDBJ whole genome shotgun (WGS) entry which is preliminary data.</text>
</comment>
<evidence type="ECO:0000313" key="2">
    <source>
        <dbReference type="EMBL" id="KAL0925203.1"/>
    </source>
</evidence>
<protein>
    <submittedName>
        <fullName evidence="2">Uncharacterized protein</fullName>
    </submittedName>
</protein>
<feature type="region of interest" description="Disordered" evidence="1">
    <location>
        <begin position="68"/>
        <end position="96"/>
    </location>
</feature>
<dbReference type="EMBL" id="JANQDX010000004">
    <property type="protein sequence ID" value="KAL0925203.1"/>
    <property type="molecule type" value="Genomic_DNA"/>
</dbReference>
<organism evidence="2 3">
    <name type="scientific">Dendrobium thyrsiflorum</name>
    <name type="common">Pinecone-like raceme dendrobium</name>
    <name type="synonym">Orchid</name>
    <dbReference type="NCBI Taxonomy" id="117978"/>
    <lineage>
        <taxon>Eukaryota</taxon>
        <taxon>Viridiplantae</taxon>
        <taxon>Streptophyta</taxon>
        <taxon>Embryophyta</taxon>
        <taxon>Tracheophyta</taxon>
        <taxon>Spermatophyta</taxon>
        <taxon>Magnoliopsida</taxon>
        <taxon>Liliopsida</taxon>
        <taxon>Asparagales</taxon>
        <taxon>Orchidaceae</taxon>
        <taxon>Epidendroideae</taxon>
        <taxon>Malaxideae</taxon>
        <taxon>Dendrobiinae</taxon>
        <taxon>Dendrobium</taxon>
    </lineage>
</organism>
<reference evidence="2 3" key="1">
    <citation type="journal article" date="2024" name="Plant Biotechnol. J.">
        <title>Dendrobium thyrsiflorum genome and its molecular insights into genes involved in important horticultural traits.</title>
        <authorList>
            <person name="Chen B."/>
            <person name="Wang J.Y."/>
            <person name="Zheng P.J."/>
            <person name="Li K.L."/>
            <person name="Liang Y.M."/>
            <person name="Chen X.F."/>
            <person name="Zhang C."/>
            <person name="Zhao X."/>
            <person name="He X."/>
            <person name="Zhang G.Q."/>
            <person name="Liu Z.J."/>
            <person name="Xu Q."/>
        </authorList>
    </citation>
    <scope>NUCLEOTIDE SEQUENCE [LARGE SCALE GENOMIC DNA]</scope>
    <source>
        <strain evidence="2">GZMU011</strain>
    </source>
</reference>
<name>A0ABD0VK53_DENTH</name>
<dbReference type="AlphaFoldDB" id="A0ABD0VK53"/>
<feature type="compositionally biased region" description="Polar residues" evidence="1">
    <location>
        <begin position="85"/>
        <end position="96"/>
    </location>
</feature>
<sequence>MAYASRTMRKQRKFPIYGEIIHVEHVSSHRYLTGYVRVVGKENSLLFQDNSFEGLAQELGISLSLEHDKLSSSTSSKQPHVLPTGVTTELEGQSSQ</sequence>
<gene>
    <name evidence="2" type="ORF">M5K25_003518</name>
</gene>
<evidence type="ECO:0000313" key="3">
    <source>
        <dbReference type="Proteomes" id="UP001552299"/>
    </source>
</evidence>
<accession>A0ABD0VK53</accession>
<dbReference type="Proteomes" id="UP001552299">
    <property type="component" value="Unassembled WGS sequence"/>
</dbReference>
<keyword evidence="3" id="KW-1185">Reference proteome</keyword>
<evidence type="ECO:0000256" key="1">
    <source>
        <dbReference type="SAM" id="MobiDB-lite"/>
    </source>
</evidence>
<proteinExistence type="predicted"/>